<evidence type="ECO:0000313" key="8">
    <source>
        <dbReference type="Proteomes" id="UP000186206"/>
    </source>
</evidence>
<dbReference type="SUPFAM" id="SSF46955">
    <property type="entry name" value="Putative DNA-binding domain"/>
    <property type="match status" value="1"/>
</dbReference>
<keyword evidence="1" id="KW-0678">Repressor</keyword>
<dbReference type="Proteomes" id="UP000186206">
    <property type="component" value="Unassembled WGS sequence"/>
</dbReference>
<dbReference type="InterPro" id="IPR009061">
    <property type="entry name" value="DNA-bd_dom_put_sf"/>
</dbReference>
<dbReference type="SMART" id="SM00422">
    <property type="entry name" value="HTH_MERR"/>
    <property type="match status" value="1"/>
</dbReference>
<dbReference type="Proteomes" id="UP000278792">
    <property type="component" value="Unassembled WGS sequence"/>
</dbReference>
<keyword evidence="3" id="KW-0238">DNA-binding</keyword>
<evidence type="ECO:0000256" key="1">
    <source>
        <dbReference type="ARBA" id="ARBA00022491"/>
    </source>
</evidence>
<accession>A0A3N3E4P2</accession>
<dbReference type="OrthoDB" id="9808480at2"/>
<evidence type="ECO:0000256" key="4">
    <source>
        <dbReference type="ARBA" id="ARBA00023163"/>
    </source>
</evidence>
<evidence type="ECO:0000259" key="5">
    <source>
        <dbReference type="PROSITE" id="PS50937"/>
    </source>
</evidence>
<comment type="caution">
    <text evidence="7">The sequence shown here is derived from an EMBL/GenBank/DDBJ whole genome shotgun (WGS) entry which is preliminary data.</text>
</comment>
<dbReference type="InterPro" id="IPR047057">
    <property type="entry name" value="MerR_fam"/>
</dbReference>
<dbReference type="Pfam" id="PF13411">
    <property type="entry name" value="MerR_1"/>
    <property type="match status" value="1"/>
</dbReference>
<dbReference type="EMBL" id="RKIK01000006">
    <property type="protein sequence ID" value="ROV61711.1"/>
    <property type="molecule type" value="Genomic_DNA"/>
</dbReference>
<feature type="domain" description="HTH merR-type" evidence="5">
    <location>
        <begin position="1"/>
        <end position="67"/>
    </location>
</feature>
<dbReference type="GO" id="GO:0003700">
    <property type="term" value="F:DNA-binding transcription factor activity"/>
    <property type="evidence" value="ECO:0007669"/>
    <property type="project" value="InterPro"/>
</dbReference>
<reference evidence="6 8" key="1">
    <citation type="submission" date="2016-09" db="EMBL/GenBank/DDBJ databases">
        <title>Genomic Taxonomy of the Vibrionaceae.</title>
        <authorList>
            <person name="Gonzalez-Castillo A."/>
            <person name="Gomez-Gil B."/>
            <person name="Enciso-Ibarra K."/>
        </authorList>
    </citation>
    <scope>NUCLEOTIDE SEQUENCE [LARGE SCALE GENOMIC DNA]</scope>
    <source>
        <strain evidence="6 8">CAIM 1731</strain>
    </source>
</reference>
<keyword evidence="4" id="KW-0804">Transcription</keyword>
<reference evidence="7 9" key="2">
    <citation type="submission" date="2018-11" db="EMBL/GenBank/DDBJ databases">
        <title>Vibrio ponticus strain CAIM 1751 pathogenic for the snapper Lutjanus guttatus.</title>
        <authorList>
            <person name="Soto-Rodriguez S."/>
            <person name="Lozano-Olvera R."/>
            <person name="Gomez-Gil B."/>
        </authorList>
    </citation>
    <scope>NUCLEOTIDE SEQUENCE [LARGE SCALE GENOMIC DNA]</scope>
    <source>
        <strain evidence="7 9">CAIM 1751</strain>
    </source>
</reference>
<dbReference type="AlphaFoldDB" id="A0A3N3E4P2"/>
<dbReference type="GO" id="GO:0003677">
    <property type="term" value="F:DNA binding"/>
    <property type="evidence" value="ECO:0007669"/>
    <property type="project" value="UniProtKB-KW"/>
</dbReference>
<dbReference type="PROSITE" id="PS50937">
    <property type="entry name" value="HTH_MERR_2"/>
    <property type="match status" value="1"/>
</dbReference>
<organism evidence="7 9">
    <name type="scientific">Vibrio ponticus</name>
    <dbReference type="NCBI Taxonomy" id="265668"/>
    <lineage>
        <taxon>Bacteria</taxon>
        <taxon>Pseudomonadati</taxon>
        <taxon>Pseudomonadota</taxon>
        <taxon>Gammaproteobacteria</taxon>
        <taxon>Vibrionales</taxon>
        <taxon>Vibrionaceae</taxon>
        <taxon>Vibrio</taxon>
    </lineage>
</organism>
<dbReference type="Gene3D" id="1.10.1660.10">
    <property type="match status" value="1"/>
</dbReference>
<dbReference type="PANTHER" id="PTHR30204:SF69">
    <property type="entry name" value="MERR-FAMILY TRANSCRIPTIONAL REGULATOR"/>
    <property type="match status" value="1"/>
</dbReference>
<dbReference type="RefSeq" id="WP_075648440.1">
    <property type="nucleotide sequence ID" value="NZ_AP019658.1"/>
</dbReference>
<proteinExistence type="predicted"/>
<evidence type="ECO:0000313" key="9">
    <source>
        <dbReference type="Proteomes" id="UP000278792"/>
    </source>
</evidence>
<dbReference type="EMBL" id="MJMI01000074">
    <property type="protein sequence ID" value="OLQ94543.1"/>
    <property type="molecule type" value="Genomic_DNA"/>
</dbReference>
<evidence type="ECO:0000313" key="6">
    <source>
        <dbReference type="EMBL" id="OLQ94543.1"/>
    </source>
</evidence>
<sequence length="119" mass="13765">MYIKQASQLTGATQRAIRLYESLGLLEVARSGKYRIYSQANINLIKIIKEAQALGIHLSDMVEMKNSQDDFDWQLVHDFLIDKHQQVEKQIIELKQQQRRIEACRASIDNCLKGVDSYP</sequence>
<keyword evidence="8" id="KW-1185">Reference proteome</keyword>
<dbReference type="PANTHER" id="PTHR30204">
    <property type="entry name" value="REDOX-CYCLING DRUG-SENSING TRANSCRIPTIONAL ACTIVATOR SOXR"/>
    <property type="match status" value="1"/>
</dbReference>
<protein>
    <submittedName>
        <fullName evidence="7">MerR family transcriptional regulator</fullName>
    </submittedName>
</protein>
<dbReference type="InterPro" id="IPR000551">
    <property type="entry name" value="MerR-type_HTH_dom"/>
</dbReference>
<keyword evidence="2" id="KW-0805">Transcription regulation</keyword>
<gene>
    <name evidence="6" type="ORF">BIY21_08650</name>
    <name evidence="7" type="ORF">EGH82_03870</name>
</gene>
<evidence type="ECO:0000256" key="2">
    <source>
        <dbReference type="ARBA" id="ARBA00023015"/>
    </source>
</evidence>
<evidence type="ECO:0000313" key="7">
    <source>
        <dbReference type="EMBL" id="ROV61711.1"/>
    </source>
</evidence>
<name>A0A3N3E4P2_9VIBR</name>
<evidence type="ECO:0000256" key="3">
    <source>
        <dbReference type="ARBA" id="ARBA00023125"/>
    </source>
</evidence>